<feature type="region of interest" description="Disordered" evidence="1">
    <location>
        <begin position="109"/>
        <end position="160"/>
    </location>
</feature>
<evidence type="ECO:0008006" key="3">
    <source>
        <dbReference type="Google" id="ProtNLM"/>
    </source>
</evidence>
<comment type="caution">
    <text evidence="2">The sequence shown here is derived from an EMBL/GenBank/DDBJ whole genome shotgun (WGS) entry which is preliminary data.</text>
</comment>
<evidence type="ECO:0000313" key="2">
    <source>
        <dbReference type="EMBL" id="GFC76145.1"/>
    </source>
</evidence>
<dbReference type="AlphaFoldDB" id="A0A699QY27"/>
<organism evidence="2">
    <name type="scientific">Tanacetum cinerariifolium</name>
    <name type="common">Dalmatian daisy</name>
    <name type="synonym">Chrysanthemum cinerariifolium</name>
    <dbReference type="NCBI Taxonomy" id="118510"/>
    <lineage>
        <taxon>Eukaryota</taxon>
        <taxon>Viridiplantae</taxon>
        <taxon>Streptophyta</taxon>
        <taxon>Embryophyta</taxon>
        <taxon>Tracheophyta</taxon>
        <taxon>Spermatophyta</taxon>
        <taxon>Magnoliopsida</taxon>
        <taxon>eudicotyledons</taxon>
        <taxon>Gunneridae</taxon>
        <taxon>Pentapetalae</taxon>
        <taxon>asterids</taxon>
        <taxon>campanulids</taxon>
        <taxon>Asterales</taxon>
        <taxon>Asteraceae</taxon>
        <taxon>Asteroideae</taxon>
        <taxon>Anthemideae</taxon>
        <taxon>Anthemidinae</taxon>
        <taxon>Tanacetum</taxon>
    </lineage>
</organism>
<gene>
    <name evidence="2" type="ORF">Tci_848115</name>
</gene>
<evidence type="ECO:0000256" key="1">
    <source>
        <dbReference type="SAM" id="MobiDB-lite"/>
    </source>
</evidence>
<reference evidence="2" key="1">
    <citation type="journal article" date="2019" name="Sci. Rep.">
        <title>Draft genome of Tanacetum cinerariifolium, the natural source of mosquito coil.</title>
        <authorList>
            <person name="Yamashiro T."/>
            <person name="Shiraishi A."/>
            <person name="Satake H."/>
            <person name="Nakayama K."/>
        </authorList>
    </citation>
    <scope>NUCLEOTIDE SEQUENCE</scope>
</reference>
<proteinExistence type="predicted"/>
<accession>A0A699QY27</accession>
<protein>
    <recommendedName>
        <fullName evidence="3">Transposase IS701-like DDE domain-containing protein</fullName>
    </recommendedName>
</protein>
<dbReference type="EMBL" id="BKCJ011054956">
    <property type="protein sequence ID" value="GFC76145.1"/>
    <property type="molecule type" value="Genomic_DNA"/>
</dbReference>
<name>A0A699QY27_TANCI</name>
<sequence length="160" mass="17739">MLAQSKYIDFLLNTPRNYTGTHLAAHSPTISHDQVYRFLRDNQFSASQLRELVQPLLADSPEAFLLVDDRVQDKRYSPHPALRQLVCQQRKPKSDSPGWLDVFHHPEKQPVSESAQGNGLPGAEHAGATARRLEPGRRGAGATSAVCGEAVQAGCHRRQH</sequence>